<proteinExistence type="predicted"/>
<dbReference type="EMBL" id="CM056777">
    <property type="protein sequence ID" value="KAJ8737944.1"/>
    <property type="molecule type" value="Genomic_DNA"/>
</dbReference>
<sequence length="131" mass="15453">MYSLHFWYQLRHHLHERENRDESVLLSPGRLHERAVVPPAYRCDSVTESPRVRDDRYEKLKTELVRRLSASQERKVKQLLMHEELGDRKTSQFLRNLQGLAGPAVPEDFVRTIWSSRLPTSPSWHRSPTAP</sequence>
<evidence type="ECO:0000313" key="1">
    <source>
        <dbReference type="EMBL" id="KAJ8737944.1"/>
    </source>
</evidence>
<comment type="caution">
    <text evidence="1">The sequence shown here is derived from an EMBL/GenBank/DDBJ whole genome shotgun (WGS) entry which is preliminary data.</text>
</comment>
<protein>
    <submittedName>
        <fullName evidence="1">Uncharacterized protein</fullName>
    </submittedName>
</protein>
<name>A0ACC2RCR4_9NEOP</name>
<accession>A0ACC2RCR4</accession>
<dbReference type="Proteomes" id="UP001231649">
    <property type="component" value="Chromosome 1"/>
</dbReference>
<gene>
    <name evidence="1" type="ORF">PYW08_000539</name>
</gene>
<evidence type="ECO:0000313" key="2">
    <source>
        <dbReference type="Proteomes" id="UP001231649"/>
    </source>
</evidence>
<keyword evidence="2" id="KW-1185">Reference proteome</keyword>
<organism evidence="1 2">
    <name type="scientific">Mythimna loreyi</name>
    <dbReference type="NCBI Taxonomy" id="667449"/>
    <lineage>
        <taxon>Eukaryota</taxon>
        <taxon>Metazoa</taxon>
        <taxon>Ecdysozoa</taxon>
        <taxon>Arthropoda</taxon>
        <taxon>Hexapoda</taxon>
        <taxon>Insecta</taxon>
        <taxon>Pterygota</taxon>
        <taxon>Neoptera</taxon>
        <taxon>Endopterygota</taxon>
        <taxon>Lepidoptera</taxon>
        <taxon>Glossata</taxon>
        <taxon>Ditrysia</taxon>
        <taxon>Noctuoidea</taxon>
        <taxon>Noctuidae</taxon>
        <taxon>Noctuinae</taxon>
        <taxon>Hadenini</taxon>
        <taxon>Mythimna</taxon>
    </lineage>
</organism>
<reference evidence="1" key="1">
    <citation type="submission" date="2023-03" db="EMBL/GenBank/DDBJ databases">
        <title>Chromosome-level genomes of two armyworms, Mythimna separata and Mythimna loreyi, provide insights into the biosynthesis and reception of sex pheromones.</title>
        <authorList>
            <person name="Zhao H."/>
        </authorList>
    </citation>
    <scope>NUCLEOTIDE SEQUENCE</scope>
    <source>
        <strain evidence="1">BeijingLab</strain>
    </source>
</reference>